<feature type="region of interest" description="Disordered" evidence="1">
    <location>
        <begin position="1"/>
        <end position="73"/>
    </location>
</feature>
<comment type="caution">
    <text evidence="2">The sequence shown here is derived from an EMBL/GenBank/DDBJ whole genome shotgun (WGS) entry which is preliminary data.</text>
</comment>
<accession>A0A8S0ZN12</accession>
<reference evidence="2 3" key="1">
    <citation type="submission" date="2020-04" db="EMBL/GenBank/DDBJ databases">
        <authorList>
            <person name="Wallbank WR R."/>
            <person name="Pardo Diaz C."/>
            <person name="Kozak K."/>
            <person name="Martin S."/>
            <person name="Jiggins C."/>
            <person name="Moest M."/>
            <person name="Warren A I."/>
            <person name="Byers J.R.P. K."/>
            <person name="Montejo-Kovacevich G."/>
            <person name="Yen C E."/>
        </authorList>
    </citation>
    <scope>NUCLEOTIDE SEQUENCE [LARGE SCALE GENOMIC DNA]</scope>
</reference>
<feature type="compositionally biased region" description="Gly residues" evidence="1">
    <location>
        <begin position="11"/>
        <end position="20"/>
    </location>
</feature>
<organism evidence="2 3">
    <name type="scientific">Arctia plantaginis</name>
    <name type="common">Wood tiger moth</name>
    <name type="synonym">Phalaena plantaginis</name>
    <dbReference type="NCBI Taxonomy" id="874455"/>
    <lineage>
        <taxon>Eukaryota</taxon>
        <taxon>Metazoa</taxon>
        <taxon>Ecdysozoa</taxon>
        <taxon>Arthropoda</taxon>
        <taxon>Hexapoda</taxon>
        <taxon>Insecta</taxon>
        <taxon>Pterygota</taxon>
        <taxon>Neoptera</taxon>
        <taxon>Endopterygota</taxon>
        <taxon>Lepidoptera</taxon>
        <taxon>Glossata</taxon>
        <taxon>Ditrysia</taxon>
        <taxon>Noctuoidea</taxon>
        <taxon>Erebidae</taxon>
        <taxon>Arctiinae</taxon>
        <taxon>Arctia</taxon>
    </lineage>
</organism>
<dbReference type="OrthoDB" id="200954at2759"/>
<gene>
    <name evidence="2" type="ORF">APLA_LOCUS6455</name>
</gene>
<evidence type="ECO:0000313" key="2">
    <source>
        <dbReference type="EMBL" id="CAB3234157.1"/>
    </source>
</evidence>
<evidence type="ECO:0000313" key="3">
    <source>
        <dbReference type="Proteomes" id="UP000494256"/>
    </source>
</evidence>
<dbReference type="AlphaFoldDB" id="A0A8S0ZN12"/>
<protein>
    <submittedName>
        <fullName evidence="2">Uncharacterized protein</fullName>
    </submittedName>
</protein>
<name>A0A8S0ZN12_ARCPL</name>
<dbReference type="Proteomes" id="UP000494256">
    <property type="component" value="Unassembled WGS sequence"/>
</dbReference>
<dbReference type="EMBL" id="CADEBD010000294">
    <property type="protein sequence ID" value="CAB3234157.1"/>
    <property type="molecule type" value="Genomic_DNA"/>
</dbReference>
<proteinExistence type="predicted"/>
<sequence length="156" mass="16650">MPDSRRTARAGGSGQWGHGAAGRSALGLNASSTVAEPPRRARHHPLEIIDGRAGSGRCNRRYSRGDDSATSGRAKCGRRVLPPFVRFSAIFAGRAHTALCAAVSDLRPRAVAPGTGVAHNSPLSDMRPTIPLFHRTTYLLLICNVQNIIDDSKLCL</sequence>
<evidence type="ECO:0000256" key="1">
    <source>
        <dbReference type="SAM" id="MobiDB-lite"/>
    </source>
</evidence>